<evidence type="ECO:0000313" key="14">
    <source>
        <dbReference type="Proteomes" id="UP000694886"/>
    </source>
</evidence>
<evidence type="ECO:0000256" key="12">
    <source>
        <dbReference type="SAM" id="SignalP"/>
    </source>
</evidence>
<dbReference type="InterPro" id="IPR001611">
    <property type="entry name" value="Leu-rich_rpt"/>
</dbReference>
<keyword evidence="15" id="KW-0675">Receptor</keyword>
<feature type="signal peptide" evidence="12">
    <location>
        <begin position="1"/>
        <end position="25"/>
    </location>
</feature>
<dbReference type="SMART" id="SM00365">
    <property type="entry name" value="LRR_SD22"/>
    <property type="match status" value="7"/>
</dbReference>
<dbReference type="Pfam" id="PF00560">
    <property type="entry name" value="LRR_1"/>
    <property type="match status" value="5"/>
</dbReference>
<dbReference type="InterPro" id="IPR003591">
    <property type="entry name" value="Leu-rich_rpt_typical-subtyp"/>
</dbReference>
<evidence type="ECO:0000259" key="13">
    <source>
        <dbReference type="Pfam" id="PF08263"/>
    </source>
</evidence>
<dbReference type="Gene3D" id="3.80.10.10">
    <property type="entry name" value="Ribonuclease Inhibitor"/>
    <property type="match status" value="5"/>
</dbReference>
<keyword evidence="4" id="KW-1003">Cell membrane</keyword>
<evidence type="ECO:0000256" key="11">
    <source>
        <dbReference type="SAM" id="Phobius"/>
    </source>
</evidence>
<evidence type="ECO:0000256" key="8">
    <source>
        <dbReference type="ARBA" id="ARBA00022989"/>
    </source>
</evidence>
<keyword evidence="10" id="KW-0325">Glycoprotein</keyword>
<dbReference type="Pfam" id="PF13855">
    <property type="entry name" value="LRR_8"/>
    <property type="match status" value="3"/>
</dbReference>
<dbReference type="GeneID" id="18594229"/>
<dbReference type="RefSeq" id="XP_017980076.1">
    <property type="nucleotide sequence ID" value="XM_018124587.1"/>
</dbReference>
<keyword evidence="12" id="KW-0732">Signal</keyword>
<dbReference type="InterPro" id="IPR052941">
    <property type="entry name" value="StomDev_PlantInt_Reg"/>
</dbReference>
<dbReference type="PANTHER" id="PTHR48004:SF58">
    <property type="entry name" value="OS01G0162200 PROTEIN"/>
    <property type="match status" value="1"/>
</dbReference>
<dbReference type="Pfam" id="PF08263">
    <property type="entry name" value="LRRNT_2"/>
    <property type="match status" value="1"/>
</dbReference>
<evidence type="ECO:0000256" key="4">
    <source>
        <dbReference type="ARBA" id="ARBA00022475"/>
    </source>
</evidence>
<keyword evidence="6 11" id="KW-0812">Transmembrane</keyword>
<dbReference type="Gramene" id="Tc07v2_t009230.1">
    <property type="protein sequence ID" value="Tc07v2_p009230.1"/>
    <property type="gene ID" value="Tc07v2_g009230"/>
</dbReference>
<evidence type="ECO:0000256" key="6">
    <source>
        <dbReference type="ARBA" id="ARBA00022692"/>
    </source>
</evidence>
<evidence type="ECO:0000256" key="1">
    <source>
        <dbReference type="ARBA" id="ARBA00004167"/>
    </source>
</evidence>
<keyword evidence="5" id="KW-0433">Leucine-rich repeat</keyword>
<proteinExistence type="inferred from homology"/>
<keyword evidence="9 11" id="KW-0472">Membrane</keyword>
<comment type="similarity">
    <text evidence="3">Belongs to the RLP family.</text>
</comment>
<dbReference type="GO" id="GO:0005886">
    <property type="term" value="C:plasma membrane"/>
    <property type="evidence" value="ECO:0007669"/>
    <property type="project" value="UniProtKB-SubCell"/>
</dbReference>
<feature type="transmembrane region" description="Helical" evidence="11">
    <location>
        <begin position="969"/>
        <end position="993"/>
    </location>
</feature>
<protein>
    <submittedName>
        <fullName evidence="15">Receptor like protein 30</fullName>
    </submittedName>
</protein>
<evidence type="ECO:0000256" key="9">
    <source>
        <dbReference type="ARBA" id="ARBA00023136"/>
    </source>
</evidence>
<dbReference type="SUPFAM" id="SSF52058">
    <property type="entry name" value="L domain-like"/>
    <property type="match status" value="3"/>
</dbReference>
<organism evidence="14 15">
    <name type="scientific">Theobroma cacao</name>
    <name type="common">Cacao</name>
    <name type="synonym">Cocoa</name>
    <dbReference type="NCBI Taxonomy" id="3641"/>
    <lineage>
        <taxon>Eukaryota</taxon>
        <taxon>Viridiplantae</taxon>
        <taxon>Streptophyta</taxon>
        <taxon>Embryophyta</taxon>
        <taxon>Tracheophyta</taxon>
        <taxon>Spermatophyta</taxon>
        <taxon>Magnoliopsida</taxon>
        <taxon>eudicotyledons</taxon>
        <taxon>Gunneridae</taxon>
        <taxon>Pentapetalae</taxon>
        <taxon>rosids</taxon>
        <taxon>malvids</taxon>
        <taxon>Malvales</taxon>
        <taxon>Malvaceae</taxon>
        <taxon>Byttnerioideae</taxon>
        <taxon>Theobroma</taxon>
    </lineage>
</organism>
<dbReference type="Proteomes" id="UP000694886">
    <property type="component" value="Chromosome 7"/>
</dbReference>
<feature type="domain" description="Leucine-rich repeat-containing N-terminal plant-type" evidence="13">
    <location>
        <begin position="42"/>
        <end position="86"/>
    </location>
</feature>
<evidence type="ECO:0000256" key="2">
    <source>
        <dbReference type="ARBA" id="ARBA00004236"/>
    </source>
</evidence>
<keyword evidence="8 11" id="KW-1133">Transmembrane helix</keyword>
<dbReference type="KEGG" id="tcc:18594229"/>
<sequence length="1025" mass="114600">MGKVVRMLYRILFLLLAFLHFQVHCSLTSSSSFFHSAYSCLPEQRAALLEFKNTISLDDCWVPSSYPTTNSWNESTDCCSWDGVSCHMVTGHVIGIDLSASCLNGTLPANNSLFHLQRLQWLDLSANNLHGSLLEISSLFHLQGLQRLNLAHNYFNGSISSELFNQLVSLTHLNLSCNSFSDLIPYEISLLSKLVSLDLSRNGYPSLRFDSQGFDMLARNLTELRNLILDFVDMSDVALPSFMNLTSSLEHLSLNYCQLDGELSSEVFSLPYLQHIDLGWNQNLTGYLPKTNLSNALKLLDLSFCSFRGSIPASFGNLTQIIFLDFTRNDFGGQIPDAFGNLNKLTFLSFDSCNFSGQLPSTMFNLTHLTHLDLSYNRLEGSLPNHVSELQLLGDISISNNLISGGVPSWLFTLPSLGRLDLSHNKLTGPIDQIQKPNSLEYIDLSSNGIHGSISNSFFDLVSLETLDLSSNKLSGVIKSNMLAKLKNLFSLDLSNNGLLSLSASENDVNYSFPKLASVSFSSCNIRPFPSFFRTSNLVDLDLSNNKIHGGISKWEAEGWDNLNSLNLSYNFLTTLEQFPGKNLDVLDLRSNLLQGPILSTCLNNQSPNPPQSLIAFYVSNNKLTGNIPLLICNWSSLLILELSRNNLSGTIPECFGNLSSSLMVMNLEMNNFHGKMPDSFRDNNLEILLLNDNKLEGLLSRSLANCSSLNLLNLRDNKFTDTFPHWLASLPNLQVLLLRNNRLHGPMPNSIASSNFSALQIIDLSHNELNGPLPTKFFQNLRAMKDIPEERPSVFMRWNRRGIPLSFYDYFSVNVTTKRLEIELVKTFAIYTFMDFSNNLFCGQIPEELGELISLQGLNLSHNNLTGPISPSIGNMIALESLDLSSNKLGGRIPSQLTNLTFLEVLNLSQNDLVGPIPHGKQFDTFENDSYSDNLGLCGLPLSKQCGDPEPKPPVPMVKEEEGSEIAFIWKVVMMGYGCGVVLGLSMGYIVFTTGRPWWFIRMVERDWQNNVTKWIRRNRGRRN</sequence>
<evidence type="ECO:0000256" key="5">
    <source>
        <dbReference type="ARBA" id="ARBA00022614"/>
    </source>
</evidence>
<name>A0AB32WMR9_THECC</name>
<dbReference type="InterPro" id="IPR032675">
    <property type="entry name" value="LRR_dom_sf"/>
</dbReference>
<dbReference type="AlphaFoldDB" id="A0AB32WMR9"/>
<dbReference type="PRINTS" id="PR00019">
    <property type="entry name" value="LEURICHRPT"/>
</dbReference>
<evidence type="ECO:0000256" key="3">
    <source>
        <dbReference type="ARBA" id="ARBA00009592"/>
    </source>
</evidence>
<comment type="subcellular location">
    <subcellularLocation>
        <location evidence="2">Cell membrane</location>
    </subcellularLocation>
    <subcellularLocation>
        <location evidence="1">Membrane</location>
        <topology evidence="1">Single-pass membrane protein</topology>
    </subcellularLocation>
</comment>
<evidence type="ECO:0000313" key="15">
    <source>
        <dbReference type="RefSeq" id="XP_017980076.1"/>
    </source>
</evidence>
<accession>A0AB32WMR9</accession>
<evidence type="ECO:0000256" key="10">
    <source>
        <dbReference type="ARBA" id="ARBA00023180"/>
    </source>
</evidence>
<dbReference type="FunFam" id="3.80.10.10:FF:000213">
    <property type="entry name" value="Tyrosine-sulfated glycopeptide receptor 1"/>
    <property type="match status" value="1"/>
</dbReference>
<keyword evidence="7" id="KW-0677">Repeat</keyword>
<evidence type="ECO:0000256" key="7">
    <source>
        <dbReference type="ARBA" id="ARBA00022737"/>
    </source>
</evidence>
<dbReference type="PROSITE" id="PS51450">
    <property type="entry name" value="LRR"/>
    <property type="match status" value="5"/>
</dbReference>
<dbReference type="FunFam" id="3.80.10.10:FF:000095">
    <property type="entry name" value="LRR receptor-like serine/threonine-protein kinase GSO1"/>
    <property type="match status" value="1"/>
</dbReference>
<feature type="chain" id="PRO_5044348813" evidence="12">
    <location>
        <begin position="26"/>
        <end position="1025"/>
    </location>
</feature>
<gene>
    <name evidence="15" type="primary">LOC18594229</name>
</gene>
<reference evidence="14" key="1">
    <citation type="journal article" date="1997" name="Nucleic Acids Res.">
        <title>tRNAscan-SE: a program for improved detection of transfer RNA genes in genomic sequence.</title>
        <authorList>
            <person name="Lowe T.M."/>
            <person name="Eddy S.R."/>
        </authorList>
    </citation>
    <scope>NUCLEOTIDE SEQUENCE [LARGE SCALE GENOMIC DNA]</scope>
    <source>
        <strain evidence="14">r\B97-61/B2</strain>
    </source>
</reference>
<dbReference type="PANTHER" id="PTHR48004">
    <property type="entry name" value="OS01G0149700 PROTEIN"/>
    <property type="match status" value="1"/>
</dbReference>
<dbReference type="SMART" id="SM00369">
    <property type="entry name" value="LRR_TYP"/>
    <property type="match status" value="12"/>
</dbReference>
<dbReference type="InterPro" id="IPR013210">
    <property type="entry name" value="LRR_N_plant-typ"/>
</dbReference>
<reference evidence="15" key="2">
    <citation type="submission" date="2025-08" db="UniProtKB">
        <authorList>
            <consortium name="RefSeq"/>
        </authorList>
    </citation>
    <scope>IDENTIFICATION</scope>
</reference>